<evidence type="ECO:0000256" key="3">
    <source>
        <dbReference type="ARBA" id="ARBA00012374"/>
    </source>
</evidence>
<feature type="transmembrane region" description="Helical" evidence="14">
    <location>
        <begin position="42"/>
        <end position="61"/>
    </location>
</feature>
<evidence type="ECO:0000313" key="15">
    <source>
        <dbReference type="EMBL" id="PIR13892.1"/>
    </source>
</evidence>
<comment type="caution">
    <text evidence="15">The sequence shown here is derived from an EMBL/GenBank/DDBJ whole genome shotgun (WGS) entry which is preliminary data.</text>
</comment>
<evidence type="ECO:0000256" key="13">
    <source>
        <dbReference type="ARBA" id="ARBA00047594"/>
    </source>
</evidence>
<dbReference type="Pfam" id="PF02673">
    <property type="entry name" value="BacA"/>
    <property type="match status" value="1"/>
</dbReference>
<keyword evidence="9 14" id="KW-0472">Membrane</keyword>
<evidence type="ECO:0000256" key="8">
    <source>
        <dbReference type="ARBA" id="ARBA00022989"/>
    </source>
</evidence>
<evidence type="ECO:0000256" key="9">
    <source>
        <dbReference type="ARBA" id="ARBA00023136"/>
    </source>
</evidence>
<dbReference type="PANTHER" id="PTHR30622">
    <property type="entry name" value="UNDECAPRENYL-DIPHOSPHATASE"/>
    <property type="match status" value="1"/>
</dbReference>
<gene>
    <name evidence="15" type="ORF">COV49_00735</name>
</gene>
<dbReference type="Proteomes" id="UP000230869">
    <property type="component" value="Unassembled WGS sequence"/>
</dbReference>
<reference evidence="15 16" key="1">
    <citation type="submission" date="2017-09" db="EMBL/GenBank/DDBJ databases">
        <title>Depth-based differentiation of microbial function through sediment-hosted aquifers and enrichment of novel symbionts in the deep terrestrial subsurface.</title>
        <authorList>
            <person name="Probst A.J."/>
            <person name="Ladd B."/>
            <person name="Jarett J.K."/>
            <person name="Geller-Mcgrath D.E."/>
            <person name="Sieber C.M."/>
            <person name="Emerson J.B."/>
            <person name="Anantharaman K."/>
            <person name="Thomas B.C."/>
            <person name="Malmstrom R."/>
            <person name="Stieglmeier M."/>
            <person name="Klingl A."/>
            <person name="Woyke T."/>
            <person name="Ryan C.M."/>
            <person name="Banfield J.F."/>
        </authorList>
    </citation>
    <scope>NUCLEOTIDE SEQUENCE [LARGE SCALE GENOMIC DNA]</scope>
    <source>
        <strain evidence="15">CG11_big_fil_rev_8_21_14_0_20_39_10</strain>
    </source>
</reference>
<comment type="similarity">
    <text evidence="2">Belongs to the UppP family.</text>
</comment>
<dbReference type="EC" id="3.6.1.27" evidence="3"/>
<feature type="transmembrane region" description="Helical" evidence="14">
    <location>
        <begin position="246"/>
        <end position="263"/>
    </location>
</feature>
<organism evidence="15 16">
    <name type="scientific">Candidatus Falkowbacteria bacterium CG11_big_fil_rev_8_21_14_0_20_39_10</name>
    <dbReference type="NCBI Taxonomy" id="1974570"/>
    <lineage>
        <taxon>Bacteria</taxon>
        <taxon>Candidatus Falkowiibacteriota</taxon>
    </lineage>
</organism>
<evidence type="ECO:0000256" key="6">
    <source>
        <dbReference type="ARBA" id="ARBA00022692"/>
    </source>
</evidence>
<evidence type="ECO:0000256" key="1">
    <source>
        <dbReference type="ARBA" id="ARBA00004651"/>
    </source>
</evidence>
<comment type="catalytic activity">
    <reaction evidence="13">
        <text>di-trans,octa-cis-undecaprenyl diphosphate + H2O = di-trans,octa-cis-undecaprenyl phosphate + phosphate + H(+)</text>
        <dbReference type="Rhea" id="RHEA:28094"/>
        <dbReference type="ChEBI" id="CHEBI:15377"/>
        <dbReference type="ChEBI" id="CHEBI:15378"/>
        <dbReference type="ChEBI" id="CHEBI:43474"/>
        <dbReference type="ChEBI" id="CHEBI:58405"/>
        <dbReference type="ChEBI" id="CHEBI:60392"/>
        <dbReference type="EC" id="3.6.1.27"/>
    </reaction>
</comment>
<dbReference type="InterPro" id="IPR003824">
    <property type="entry name" value="UppP"/>
</dbReference>
<dbReference type="GO" id="GO:0046677">
    <property type="term" value="P:response to antibiotic"/>
    <property type="evidence" value="ECO:0007669"/>
    <property type="project" value="UniProtKB-KW"/>
</dbReference>
<feature type="transmembrane region" description="Helical" evidence="14">
    <location>
        <begin position="221"/>
        <end position="239"/>
    </location>
</feature>
<proteinExistence type="inferred from homology"/>
<dbReference type="EMBL" id="PCWW01000012">
    <property type="protein sequence ID" value="PIR13892.1"/>
    <property type="molecule type" value="Genomic_DNA"/>
</dbReference>
<dbReference type="GO" id="GO:0050380">
    <property type="term" value="F:undecaprenyl-diphosphatase activity"/>
    <property type="evidence" value="ECO:0007669"/>
    <property type="project" value="UniProtKB-EC"/>
</dbReference>
<evidence type="ECO:0000256" key="5">
    <source>
        <dbReference type="ARBA" id="ARBA00022475"/>
    </source>
</evidence>
<sequence length="264" mass="28881">MIESFILGTIQGIAEWLPVSSEGLIFLVKSNFFNSGGSFMEIAELALWLHLGTFLAALAYFRREVWMLLKTLVKFRSAPENNRKILFFLIVSTLISGFLGLGLISSLAYLEKYLNYTAKTTTLAVGLLLLLTAYLQFKAQGGGLKSADGLEKKDGIILGLAQGLAALPGLSRSGLTVSMLLLRKFKEDTALKLSFLMSLPIVLAGNIILNLDKFNLGPESLISILASFVFGYLTIGFLLKLAKKINFGWFVLIFGLLTILSVLV</sequence>
<dbReference type="AlphaFoldDB" id="A0A2M6K9W0"/>
<evidence type="ECO:0000256" key="12">
    <source>
        <dbReference type="ARBA" id="ARBA00032932"/>
    </source>
</evidence>
<comment type="subcellular location">
    <subcellularLocation>
        <location evidence="1">Cell membrane</location>
        <topology evidence="1">Multi-pass membrane protein</topology>
    </subcellularLocation>
</comment>
<feature type="transmembrane region" description="Helical" evidence="14">
    <location>
        <begin position="116"/>
        <end position="135"/>
    </location>
</feature>
<evidence type="ECO:0000256" key="2">
    <source>
        <dbReference type="ARBA" id="ARBA00010621"/>
    </source>
</evidence>
<keyword evidence="7" id="KW-0378">Hydrolase</keyword>
<dbReference type="GO" id="GO:0005886">
    <property type="term" value="C:plasma membrane"/>
    <property type="evidence" value="ECO:0007669"/>
    <property type="project" value="UniProtKB-SubCell"/>
</dbReference>
<evidence type="ECO:0000256" key="11">
    <source>
        <dbReference type="ARBA" id="ARBA00032707"/>
    </source>
</evidence>
<evidence type="ECO:0000256" key="7">
    <source>
        <dbReference type="ARBA" id="ARBA00022801"/>
    </source>
</evidence>
<keyword evidence="10" id="KW-0046">Antibiotic resistance</keyword>
<accession>A0A2M6K9W0</accession>
<evidence type="ECO:0000256" key="14">
    <source>
        <dbReference type="SAM" id="Phobius"/>
    </source>
</evidence>
<name>A0A2M6K9W0_9BACT</name>
<keyword evidence="8 14" id="KW-1133">Transmembrane helix</keyword>
<dbReference type="PANTHER" id="PTHR30622:SF2">
    <property type="entry name" value="UNDECAPRENYL-DIPHOSPHATASE"/>
    <property type="match status" value="1"/>
</dbReference>
<feature type="transmembrane region" description="Helical" evidence="14">
    <location>
        <begin position="189"/>
        <end position="209"/>
    </location>
</feature>
<evidence type="ECO:0000256" key="4">
    <source>
        <dbReference type="ARBA" id="ARBA00021581"/>
    </source>
</evidence>
<keyword evidence="5" id="KW-1003">Cell membrane</keyword>
<evidence type="ECO:0000313" key="16">
    <source>
        <dbReference type="Proteomes" id="UP000230869"/>
    </source>
</evidence>
<feature type="transmembrane region" description="Helical" evidence="14">
    <location>
        <begin position="85"/>
        <end position="110"/>
    </location>
</feature>
<evidence type="ECO:0000256" key="10">
    <source>
        <dbReference type="ARBA" id="ARBA00023251"/>
    </source>
</evidence>
<protein>
    <recommendedName>
        <fullName evidence="4">Undecaprenyl-diphosphatase</fullName>
        <ecNumber evidence="3">3.6.1.27</ecNumber>
    </recommendedName>
    <alternativeName>
        <fullName evidence="12">Bacitracin resistance protein</fullName>
    </alternativeName>
    <alternativeName>
        <fullName evidence="11">Undecaprenyl pyrophosphate phosphatase</fullName>
    </alternativeName>
</protein>
<keyword evidence="6 14" id="KW-0812">Transmembrane</keyword>